<dbReference type="AlphaFoldDB" id="S5MUW5"/>
<dbReference type="SUPFAM" id="SSF51445">
    <property type="entry name" value="(Trans)glycosidases"/>
    <property type="match status" value="1"/>
</dbReference>
<name>S5MUW5_SALBN</name>
<dbReference type="HOGENOM" id="CLU_215958_0_0_6"/>
<dbReference type="InterPro" id="IPR001223">
    <property type="entry name" value="Glyco_hydro18_cat"/>
</dbReference>
<dbReference type="PATRIC" id="fig|1197719.3.peg.1231"/>
<evidence type="ECO:0000313" key="5">
    <source>
        <dbReference type="Proteomes" id="UP000015042"/>
    </source>
</evidence>
<evidence type="ECO:0000256" key="1">
    <source>
        <dbReference type="ARBA" id="ARBA00022801"/>
    </source>
</evidence>
<reference evidence="4 5" key="1">
    <citation type="submission" date="2013-07" db="EMBL/GenBank/DDBJ databases">
        <title>Genome sequence of Salmonella bongori N268-08 - a rare clinical isolate.</title>
        <authorList>
            <person name="Marti R."/>
            <person name="Hagens S."/>
            <person name="Loessner M.J."/>
            <person name="Klumpp J."/>
        </authorList>
    </citation>
    <scope>NUCLEOTIDE SEQUENCE [LARGE SCALE GENOMIC DNA]</scope>
    <source>
        <strain evidence="4 5">N268-08</strain>
    </source>
</reference>
<dbReference type="GO" id="GO:0004553">
    <property type="term" value="F:hydrolase activity, hydrolyzing O-glycosyl compounds"/>
    <property type="evidence" value="ECO:0007669"/>
    <property type="project" value="InterPro"/>
</dbReference>
<feature type="domain" description="GH18" evidence="3">
    <location>
        <begin position="1"/>
        <end position="39"/>
    </location>
</feature>
<proteinExistence type="predicted"/>
<evidence type="ECO:0000259" key="3">
    <source>
        <dbReference type="PROSITE" id="PS51910"/>
    </source>
</evidence>
<dbReference type="EMBL" id="CP006608">
    <property type="protein sequence ID" value="AGR58424.1"/>
    <property type="molecule type" value="Genomic_DNA"/>
</dbReference>
<keyword evidence="1" id="KW-0378">Hydrolase</keyword>
<dbReference type="KEGG" id="sbz:A464_1238"/>
<sequence length="39" mass="4263">MFIKLAQEIVDKYGLDGIDLDREYSVNVAFKSASSANGP</sequence>
<protein>
    <recommendedName>
        <fullName evidence="3">GH18 domain-containing protein</fullName>
    </recommendedName>
</protein>
<gene>
    <name evidence="4" type="ORF">A464_1238</name>
</gene>
<evidence type="ECO:0000313" key="4">
    <source>
        <dbReference type="EMBL" id="AGR58424.1"/>
    </source>
</evidence>
<accession>S5MUW5</accession>
<keyword evidence="2" id="KW-0326">Glycosidase</keyword>
<dbReference type="GO" id="GO:0005975">
    <property type="term" value="P:carbohydrate metabolic process"/>
    <property type="evidence" value="ECO:0007669"/>
    <property type="project" value="InterPro"/>
</dbReference>
<dbReference type="Proteomes" id="UP000015042">
    <property type="component" value="Chromosome"/>
</dbReference>
<dbReference type="InterPro" id="IPR017853">
    <property type="entry name" value="GH"/>
</dbReference>
<dbReference type="InterPro" id="IPR001579">
    <property type="entry name" value="Glyco_hydro_18_chit_AS"/>
</dbReference>
<dbReference type="PROSITE" id="PS01095">
    <property type="entry name" value="GH18_1"/>
    <property type="match status" value="1"/>
</dbReference>
<organism evidence="4 5">
    <name type="scientific">Salmonella bongori N268-08</name>
    <dbReference type="NCBI Taxonomy" id="1197719"/>
    <lineage>
        <taxon>Bacteria</taxon>
        <taxon>Pseudomonadati</taxon>
        <taxon>Pseudomonadota</taxon>
        <taxon>Gammaproteobacteria</taxon>
        <taxon>Enterobacterales</taxon>
        <taxon>Enterobacteriaceae</taxon>
        <taxon>Salmonella</taxon>
    </lineage>
</organism>
<dbReference type="Gene3D" id="3.20.20.80">
    <property type="entry name" value="Glycosidases"/>
    <property type="match status" value="1"/>
</dbReference>
<evidence type="ECO:0000256" key="2">
    <source>
        <dbReference type="ARBA" id="ARBA00023295"/>
    </source>
</evidence>
<dbReference type="PROSITE" id="PS51910">
    <property type="entry name" value="GH18_2"/>
    <property type="match status" value="1"/>
</dbReference>